<dbReference type="InterPro" id="IPR000048">
    <property type="entry name" value="IQ_motif_EF-hand-BS"/>
</dbReference>
<dbReference type="InterPro" id="IPR001611">
    <property type="entry name" value="Leu-rich_rpt"/>
</dbReference>
<evidence type="ECO:0000256" key="4">
    <source>
        <dbReference type="SAM" id="MobiDB-lite"/>
    </source>
</evidence>
<proteinExistence type="predicted"/>
<dbReference type="VEuPathDB" id="TrichDB:TVAG_269030"/>
<gene>
    <name evidence="5" type="ORF">TVAG_271870</name>
</gene>
<evidence type="ECO:0000256" key="3">
    <source>
        <dbReference type="SAM" id="Coils"/>
    </source>
</evidence>
<dbReference type="Gene3D" id="1.20.5.190">
    <property type="match status" value="1"/>
</dbReference>
<feature type="compositionally biased region" description="Low complexity" evidence="4">
    <location>
        <begin position="881"/>
        <end position="895"/>
    </location>
</feature>
<feature type="region of interest" description="Disordered" evidence="4">
    <location>
        <begin position="909"/>
        <end position="928"/>
    </location>
</feature>
<reference evidence="5" key="2">
    <citation type="journal article" date="2007" name="Science">
        <title>Draft genome sequence of the sexually transmitted pathogen Trichomonas vaginalis.</title>
        <authorList>
            <person name="Carlton J.M."/>
            <person name="Hirt R.P."/>
            <person name="Silva J.C."/>
            <person name="Delcher A.L."/>
            <person name="Schatz M."/>
            <person name="Zhao Q."/>
            <person name="Wortman J.R."/>
            <person name="Bidwell S.L."/>
            <person name="Alsmark U.C.M."/>
            <person name="Besteiro S."/>
            <person name="Sicheritz-Ponten T."/>
            <person name="Noel C.J."/>
            <person name="Dacks J.B."/>
            <person name="Foster P.G."/>
            <person name="Simillion C."/>
            <person name="Van de Peer Y."/>
            <person name="Miranda-Saavedra D."/>
            <person name="Barton G.J."/>
            <person name="Westrop G.D."/>
            <person name="Mueller S."/>
            <person name="Dessi D."/>
            <person name="Fiori P.L."/>
            <person name="Ren Q."/>
            <person name="Paulsen I."/>
            <person name="Zhang H."/>
            <person name="Bastida-Corcuera F.D."/>
            <person name="Simoes-Barbosa A."/>
            <person name="Brown M.T."/>
            <person name="Hayes R.D."/>
            <person name="Mukherjee M."/>
            <person name="Okumura C.Y."/>
            <person name="Schneider R."/>
            <person name="Smith A.J."/>
            <person name="Vanacova S."/>
            <person name="Villalvazo M."/>
            <person name="Haas B.J."/>
            <person name="Pertea M."/>
            <person name="Feldblyum T.V."/>
            <person name="Utterback T.R."/>
            <person name="Shu C.L."/>
            <person name="Osoegawa K."/>
            <person name="de Jong P.J."/>
            <person name="Hrdy I."/>
            <person name="Horvathova L."/>
            <person name="Zubacova Z."/>
            <person name="Dolezal P."/>
            <person name="Malik S.B."/>
            <person name="Logsdon J.M. Jr."/>
            <person name="Henze K."/>
            <person name="Gupta A."/>
            <person name="Wang C.C."/>
            <person name="Dunne R.L."/>
            <person name="Upcroft J.A."/>
            <person name="Upcroft P."/>
            <person name="White O."/>
            <person name="Salzberg S.L."/>
            <person name="Tang P."/>
            <person name="Chiu C.-H."/>
            <person name="Lee Y.-S."/>
            <person name="Embley T.M."/>
            <person name="Coombs G.H."/>
            <person name="Mottram J.C."/>
            <person name="Tachezy J."/>
            <person name="Fraser-Liggett C.M."/>
            <person name="Johnson P.J."/>
        </authorList>
    </citation>
    <scope>NUCLEOTIDE SEQUENCE [LARGE SCALE GENOMIC DNA]</scope>
    <source>
        <strain evidence="5">G3</strain>
    </source>
</reference>
<dbReference type="SMART" id="SM00369">
    <property type="entry name" value="LRR_TYP"/>
    <property type="match status" value="2"/>
</dbReference>
<keyword evidence="3" id="KW-0175">Coiled coil</keyword>
<evidence type="ECO:0000256" key="2">
    <source>
        <dbReference type="ARBA" id="ARBA00022737"/>
    </source>
</evidence>
<keyword evidence="2" id="KW-0677">Repeat</keyword>
<name>A2E5T4_TRIV3</name>
<protein>
    <submittedName>
        <fullName evidence="5">IQ calmodulin-binding motif family protein</fullName>
    </submittedName>
</protein>
<dbReference type="InterPro" id="IPR032675">
    <property type="entry name" value="LRR_dom_sf"/>
</dbReference>
<accession>A2E5T4</accession>
<dbReference type="InterPro" id="IPR003591">
    <property type="entry name" value="Leu-rich_rpt_typical-subtyp"/>
</dbReference>
<dbReference type="InParanoid" id="A2E5T4"/>
<feature type="region of interest" description="Disordered" evidence="4">
    <location>
        <begin position="755"/>
        <end position="779"/>
    </location>
</feature>
<feature type="coiled-coil region" evidence="3">
    <location>
        <begin position="1093"/>
        <end position="1149"/>
    </location>
</feature>
<dbReference type="STRING" id="5722.A2E5T4"/>
<organism evidence="5 6">
    <name type="scientific">Trichomonas vaginalis (strain ATCC PRA-98 / G3)</name>
    <dbReference type="NCBI Taxonomy" id="412133"/>
    <lineage>
        <taxon>Eukaryota</taxon>
        <taxon>Metamonada</taxon>
        <taxon>Parabasalia</taxon>
        <taxon>Trichomonadida</taxon>
        <taxon>Trichomonadidae</taxon>
        <taxon>Trichomonas</taxon>
    </lineage>
</organism>
<feature type="compositionally biased region" description="Basic and acidic residues" evidence="4">
    <location>
        <begin position="917"/>
        <end position="928"/>
    </location>
</feature>
<dbReference type="Pfam" id="PF13855">
    <property type="entry name" value="LRR_8"/>
    <property type="match status" value="1"/>
</dbReference>
<dbReference type="Proteomes" id="UP000001542">
    <property type="component" value="Unassembled WGS sequence"/>
</dbReference>
<sequence length="1303" mass="150096">MADGVLTEEALYEAADTVPDSMPPEKLKYAGFSVMQFSDFKILTKCTSLVIIAFRSCGVEKVPNEFFQLPSLQKIDLSANRISTLPGPELWAKLVNLKAIDLSDNNISELEEPMKLTSLVTIRQINLTGNICLSIQDSFAKLCKAFPSLAILNDMIITSQYRAYLDNLAVYNNSSTLPLSKTDDFFFHYVKYMHVSSNERYIRKFNTEFFCLNRVLHRYSAAVHIQSVFRGQKQHREYKRMRDAALRIQIKVKYWYKRRYQAAVKIQRCFLYFSTRQQIKFNRSVRFIQSLWRRRESRKEAMMDVFDSNGVFEFYVMKDGLDNLLKFIEEHNFQKPSTIEPSEYEVIRYKPHSQCPLPGSPLVYFWVNNTLIVKKRSKHEISANYTIWCSCDHTNFQNFQRATPQGINWSLKCPFMAIQPIRINIHPKQYNSVTYPSLIHVVYDDKSKFSPLIRKLFGVMPNNIVLFPKKTLTRVSSQITIQSAFRMFIERSRHFKDMKCTAIEARASNAIRYWLKTIKLNKYVQYLAKMHKYYESLPETTAYYIPNTLFQKMPMIPIKYQVDFGFTAEKSVALEKSVKGFLPLVIPSEKIVFGLNDPMALVKFGTTDVKASLTNFTDKINPKWIKRAHLHRISFTTATEAKRRVLLFAWITGHTNMILSERGVLEYCAATSIQSSWLGLGTRRTLKYLGVQADIYIKMQRNRNQKPKKLYYANEHPEDQNRKIKRAPLEAEEAIARLRGDYRPTQKALEEFKAKKLAEKPKPQPQTKQNETQKVDTSLDDALPKATIIVPSQNSMPSSPFYSPRNSGRSTQSALVKSIIRPTEEDIKRKAESRIVPLGTVQFVGVNQGLVNPYVRDPLFETASPKSRTQTPLMPLSPAESPLSSNPSKPNSPLSDRLNQSSENLTQKVTENLTQKTETKESKETEDFLNSKEFVGRRSQSQEQIHVNMLNQSSTESTFLGSTTSGDVSSRYERQSSISTNLKHNTPMNSVELLNIPPPVINTQRTASRTSIYDCQPKTSSAASNVQSAQVTDNTVIEHQRDIFRRIVRLRQICDQVEQEISLDNSVQMKKQNAEDARERLMLSRIHNDEVARNKAAETMARNRIERQELEETIAEQKEQIAKDRAKKIKQLKEEREKKMKAIKEAREFGNAFISASRVAARITEVAKKQKQSQSALALAKGNVSELHANAVQTRELAKSKLQDLEDSRRRMAAIDRVLLEQKEERRRQWVEERLNKVAEIRRKDKEKSLIPVQQKEYVYIEPAKNEIIDPIEEAFDVICNDVGSNIGFEEGHILAEMIQSIL</sequence>
<keyword evidence="1" id="KW-0433">Leucine-rich repeat</keyword>
<dbReference type="PANTHER" id="PTHR15454:SF56">
    <property type="entry name" value="PROTEIN PHOSPHATASE 1 REGULATORY SUBUNIT 7-RELATED"/>
    <property type="match status" value="1"/>
</dbReference>
<keyword evidence="6" id="KW-1185">Reference proteome</keyword>
<dbReference type="PROSITE" id="PS50096">
    <property type="entry name" value="IQ"/>
    <property type="match status" value="1"/>
</dbReference>
<evidence type="ECO:0000313" key="6">
    <source>
        <dbReference type="Proteomes" id="UP000001542"/>
    </source>
</evidence>
<dbReference type="VEuPathDB" id="TrichDB:TVAGG3_0256960"/>
<dbReference type="EMBL" id="DS113309">
    <property type="protein sequence ID" value="EAY12004.1"/>
    <property type="molecule type" value="Genomic_DNA"/>
</dbReference>
<dbReference type="PROSITE" id="PS51450">
    <property type="entry name" value="LRR"/>
    <property type="match status" value="2"/>
</dbReference>
<reference evidence="5" key="1">
    <citation type="submission" date="2006-10" db="EMBL/GenBank/DDBJ databases">
        <authorList>
            <person name="Amadeo P."/>
            <person name="Zhao Q."/>
            <person name="Wortman J."/>
            <person name="Fraser-Liggett C."/>
            <person name="Carlton J."/>
        </authorList>
    </citation>
    <scope>NUCLEOTIDE SEQUENCE</scope>
    <source>
        <strain evidence="5">G3</strain>
    </source>
</reference>
<dbReference type="RefSeq" id="XP_001324227.1">
    <property type="nucleotide sequence ID" value="XM_001324192.1"/>
</dbReference>
<dbReference type="GO" id="GO:0005634">
    <property type="term" value="C:nucleus"/>
    <property type="evidence" value="ECO:0000318"/>
    <property type="project" value="GO_Central"/>
</dbReference>
<evidence type="ECO:0000256" key="1">
    <source>
        <dbReference type="ARBA" id="ARBA00022614"/>
    </source>
</evidence>
<dbReference type="PANTHER" id="PTHR15454">
    <property type="entry name" value="NISCHARIN RELATED"/>
    <property type="match status" value="1"/>
</dbReference>
<dbReference type="KEGG" id="tva:4769964"/>
<feature type="compositionally biased region" description="Polar residues" evidence="4">
    <location>
        <begin position="767"/>
        <end position="776"/>
    </location>
</feature>
<dbReference type="GO" id="GO:0042393">
    <property type="term" value="F:histone binding"/>
    <property type="evidence" value="ECO:0000318"/>
    <property type="project" value="GO_Central"/>
</dbReference>
<dbReference type="SUPFAM" id="SSF52075">
    <property type="entry name" value="Outer arm dynein light chain 1"/>
    <property type="match status" value="1"/>
</dbReference>
<dbReference type="Pfam" id="PF00612">
    <property type="entry name" value="IQ"/>
    <property type="match status" value="1"/>
</dbReference>
<evidence type="ECO:0000313" key="5">
    <source>
        <dbReference type="EMBL" id="EAY12004.1"/>
    </source>
</evidence>
<feature type="region of interest" description="Disordered" evidence="4">
    <location>
        <begin position="791"/>
        <end position="814"/>
    </location>
</feature>
<dbReference type="SMART" id="SM00015">
    <property type="entry name" value="IQ"/>
    <property type="match status" value="4"/>
</dbReference>
<dbReference type="Gene3D" id="3.80.10.10">
    <property type="entry name" value="Ribonuclease Inhibitor"/>
    <property type="match status" value="1"/>
</dbReference>
<dbReference type="OrthoDB" id="6108017at2759"/>
<feature type="region of interest" description="Disordered" evidence="4">
    <location>
        <begin position="862"/>
        <end position="902"/>
    </location>
</feature>